<dbReference type="InterPro" id="IPR006342">
    <property type="entry name" value="FkbM_mtfrase"/>
</dbReference>
<dbReference type="KEGG" id="nwr:E3U44_07780"/>
<proteinExistence type="predicted"/>
<dbReference type="OrthoDB" id="9932182at2"/>
<keyword evidence="1" id="KW-0812">Transmembrane</keyword>
<evidence type="ECO:0000256" key="1">
    <source>
        <dbReference type="SAM" id="Phobius"/>
    </source>
</evidence>
<feature type="transmembrane region" description="Helical" evidence="1">
    <location>
        <begin position="45"/>
        <end position="64"/>
    </location>
</feature>
<evidence type="ECO:0000259" key="2">
    <source>
        <dbReference type="Pfam" id="PF05050"/>
    </source>
</evidence>
<gene>
    <name evidence="3" type="ORF">E3U44_07780</name>
</gene>
<feature type="domain" description="Methyltransferase FkbM" evidence="2">
    <location>
        <begin position="113"/>
        <end position="218"/>
    </location>
</feature>
<reference evidence="3 4" key="1">
    <citation type="submission" date="2019-03" db="EMBL/GenBank/DDBJ databases">
        <title>The genome sequence of Nitrosococcus wardiae strain D1FHST reveals the archetypal metabolic capacity of ammonia-oxidizing Gammaproteobacteria.</title>
        <authorList>
            <person name="Wang L."/>
            <person name="Lim C.K."/>
            <person name="Hanson T.E."/>
            <person name="Dang H."/>
            <person name="Klotz M.G."/>
        </authorList>
    </citation>
    <scope>NUCLEOTIDE SEQUENCE [LARGE SCALE GENOMIC DNA]</scope>
    <source>
        <strain evidence="3 4">D1FHS</strain>
    </source>
</reference>
<dbReference type="Proteomes" id="UP000294325">
    <property type="component" value="Chromosome"/>
</dbReference>
<dbReference type="Pfam" id="PF05050">
    <property type="entry name" value="Methyltransf_21"/>
    <property type="match status" value="1"/>
</dbReference>
<dbReference type="SUPFAM" id="SSF53335">
    <property type="entry name" value="S-adenosyl-L-methionine-dependent methyltransferases"/>
    <property type="match status" value="1"/>
</dbReference>
<keyword evidence="1" id="KW-0472">Membrane</keyword>
<dbReference type="RefSeq" id="WP_134357618.1">
    <property type="nucleotide sequence ID" value="NZ_CP038033.1"/>
</dbReference>
<keyword evidence="4" id="KW-1185">Reference proteome</keyword>
<organism evidence="3 4">
    <name type="scientific">Nitrosococcus wardiae</name>
    <dbReference type="NCBI Taxonomy" id="1814290"/>
    <lineage>
        <taxon>Bacteria</taxon>
        <taxon>Pseudomonadati</taxon>
        <taxon>Pseudomonadota</taxon>
        <taxon>Gammaproteobacteria</taxon>
        <taxon>Chromatiales</taxon>
        <taxon>Chromatiaceae</taxon>
        <taxon>Nitrosococcus</taxon>
    </lineage>
</organism>
<dbReference type="InterPro" id="IPR029063">
    <property type="entry name" value="SAM-dependent_MTases_sf"/>
</dbReference>
<dbReference type="EMBL" id="CP038033">
    <property type="protein sequence ID" value="QBQ54418.1"/>
    <property type="molecule type" value="Genomic_DNA"/>
</dbReference>
<dbReference type="AlphaFoldDB" id="A0A4P7BWG1"/>
<accession>A0A4P7BWG1</accession>
<evidence type="ECO:0000313" key="4">
    <source>
        <dbReference type="Proteomes" id="UP000294325"/>
    </source>
</evidence>
<protein>
    <recommendedName>
        <fullName evidence="2">Methyltransferase FkbM domain-containing protein</fullName>
    </recommendedName>
</protein>
<name>A0A4P7BWG1_9GAMM</name>
<keyword evidence="1" id="KW-1133">Transmembrane helix</keyword>
<dbReference type="Gene3D" id="3.40.50.150">
    <property type="entry name" value="Vaccinia Virus protein VP39"/>
    <property type="match status" value="1"/>
</dbReference>
<sequence length="306" mass="35921">MNRLKKFLKGRPLRWVFWHPHQGLWNWDLVRIVSKVLPIDLIRKFIIGSIIFLDTSVLWIRAFARRIRKLGLASLFIKEKLPTNIPILYLDVGTHKEAKELSLMVNKILPRFSNNFQAYGFEASKELFNFAKEKFKNKKNITLIQAALCQTPPKDGKICLYKDSREGFANSLFREQYSEHEYVKALRLSDWLKEEDIKLSRKISLLRMNIEGAEYDVVLDLVNNGVAKHIDGYYGMWDDVSKNSVELDKKFRTFLRNNGVFPFTFNGRDFVSCLRLKCIEYDISTTIRDGFRRLLLNGSHLNFEND</sequence>
<evidence type="ECO:0000313" key="3">
    <source>
        <dbReference type="EMBL" id="QBQ54418.1"/>
    </source>
</evidence>